<reference evidence="2 3" key="2">
    <citation type="submission" date="2018-11" db="EMBL/GenBank/DDBJ databases">
        <authorList>
            <consortium name="Pathogen Informatics"/>
        </authorList>
    </citation>
    <scope>NUCLEOTIDE SEQUENCE [LARGE SCALE GENOMIC DNA]</scope>
</reference>
<feature type="compositionally biased region" description="Basic residues" evidence="1">
    <location>
        <begin position="293"/>
        <end position="311"/>
    </location>
</feature>
<name>A0A0R3W5X8_TAEAS</name>
<dbReference type="EMBL" id="UYRS01018424">
    <property type="protein sequence ID" value="VDK35269.1"/>
    <property type="molecule type" value="Genomic_DNA"/>
</dbReference>
<dbReference type="OrthoDB" id="6235240at2759"/>
<proteinExistence type="predicted"/>
<organism evidence="4">
    <name type="scientific">Taenia asiatica</name>
    <name type="common">Asian tapeworm</name>
    <dbReference type="NCBI Taxonomy" id="60517"/>
    <lineage>
        <taxon>Eukaryota</taxon>
        <taxon>Metazoa</taxon>
        <taxon>Spiralia</taxon>
        <taxon>Lophotrochozoa</taxon>
        <taxon>Platyhelminthes</taxon>
        <taxon>Cestoda</taxon>
        <taxon>Eucestoda</taxon>
        <taxon>Cyclophyllidea</taxon>
        <taxon>Taeniidae</taxon>
        <taxon>Taenia</taxon>
    </lineage>
</organism>
<gene>
    <name evidence="2" type="ORF">TASK_LOCUS5559</name>
</gene>
<protein>
    <submittedName>
        <fullName evidence="4">PEHE domain-containing protein</fullName>
    </submittedName>
</protein>
<evidence type="ECO:0000313" key="4">
    <source>
        <dbReference type="WBParaSite" id="TASK_0000555801-mRNA-1"/>
    </source>
</evidence>
<evidence type="ECO:0000256" key="1">
    <source>
        <dbReference type="SAM" id="MobiDB-lite"/>
    </source>
</evidence>
<accession>A0A0R3W5X8</accession>
<dbReference type="AlphaFoldDB" id="A0A0R3W5X8"/>
<dbReference type="WBParaSite" id="TASK_0000555801-mRNA-1">
    <property type="protein sequence ID" value="TASK_0000555801-mRNA-1"/>
    <property type="gene ID" value="TASK_0000555801"/>
</dbReference>
<feature type="compositionally biased region" description="Low complexity" evidence="1">
    <location>
        <begin position="318"/>
        <end position="328"/>
    </location>
</feature>
<feature type="region of interest" description="Disordered" evidence="1">
    <location>
        <begin position="291"/>
        <end position="339"/>
    </location>
</feature>
<evidence type="ECO:0000313" key="2">
    <source>
        <dbReference type="EMBL" id="VDK35269.1"/>
    </source>
</evidence>
<sequence>METANTNGYNVDDAVTVANYNNNACSPLFVQYSKSNSGHTPDSMAPRTVSVPFGHVRTTAESLTVIKSAFNPSMSPAPSKVVTDKQNLPNLQNYVTCTSQAIPSVGSGEKRLQQIASRCNLAEIRALRIMSNISQLRAASHNQPCSTFADNLSDVTESSSDDEEVRDGFQQSETWLRNRAVLRCHWSLLQSEMVKAMDCLKNLKPLCHRCRKWRRSLPLLAQGGLIEKDMEMTSRVRPFEKSDKPRHCYYDLSSFSQVDFKFPGLVGVMPSVSNITEKSITLDKLKCQTRRVEHPKRLKKDSALHKVHQSRHRDGLPSCSSGVSSTSSQDGYDFRHHSTLPRSMNRQSYYSRPVSDDHKNYFDFSSNTFKEMKYRPKKFENAKQIPVPLWRKVSYPASLDVGKRAEGSGVSRSTRFINSPKNCQIMYNCRISPLDIGQLEDGADTRCEHLHSAMAEHHREVDSSLSFKLPSSSNLSDLS</sequence>
<keyword evidence="3" id="KW-1185">Reference proteome</keyword>
<dbReference type="Proteomes" id="UP000282613">
    <property type="component" value="Unassembled WGS sequence"/>
</dbReference>
<reference evidence="4" key="1">
    <citation type="submission" date="2017-02" db="UniProtKB">
        <authorList>
            <consortium name="WormBaseParasite"/>
        </authorList>
    </citation>
    <scope>IDENTIFICATION</scope>
</reference>
<evidence type="ECO:0000313" key="3">
    <source>
        <dbReference type="Proteomes" id="UP000282613"/>
    </source>
</evidence>